<organism evidence="2 3">
    <name type="scientific">Asparagus officinalis</name>
    <name type="common">Garden asparagus</name>
    <dbReference type="NCBI Taxonomy" id="4686"/>
    <lineage>
        <taxon>Eukaryota</taxon>
        <taxon>Viridiplantae</taxon>
        <taxon>Streptophyta</taxon>
        <taxon>Embryophyta</taxon>
        <taxon>Tracheophyta</taxon>
        <taxon>Spermatophyta</taxon>
        <taxon>Magnoliopsida</taxon>
        <taxon>Liliopsida</taxon>
        <taxon>Asparagales</taxon>
        <taxon>Asparagaceae</taxon>
        <taxon>Asparagoideae</taxon>
        <taxon>Asparagus</taxon>
    </lineage>
</organism>
<dbReference type="FunFam" id="3.90.1640.10:FF:000010">
    <property type="entry name" value="Uncharacterized protein"/>
    <property type="match status" value="1"/>
</dbReference>
<dbReference type="Gramene" id="ONK72498">
    <property type="protein sequence ID" value="ONK72498"/>
    <property type="gene ID" value="A4U43_C04F20050"/>
</dbReference>
<dbReference type="EMBL" id="CM007384">
    <property type="protein sequence ID" value="ONK72498.1"/>
    <property type="molecule type" value="Genomic_DNA"/>
</dbReference>
<evidence type="ECO:0000313" key="2">
    <source>
        <dbReference type="EMBL" id="ONK72498.1"/>
    </source>
</evidence>
<feature type="compositionally biased region" description="Low complexity" evidence="1">
    <location>
        <begin position="183"/>
        <end position="201"/>
    </location>
</feature>
<dbReference type="Gene3D" id="3.90.1640.10">
    <property type="entry name" value="inorganic pyrophosphatase (n-terminal core)"/>
    <property type="match status" value="2"/>
</dbReference>
<feature type="region of interest" description="Disordered" evidence="1">
    <location>
        <begin position="223"/>
        <end position="243"/>
    </location>
</feature>
<protein>
    <submittedName>
        <fullName evidence="2">Uncharacterized protein</fullName>
    </submittedName>
</protein>
<dbReference type="GO" id="GO:0005737">
    <property type="term" value="C:cytoplasm"/>
    <property type="evidence" value="ECO:0007669"/>
    <property type="project" value="TreeGrafter"/>
</dbReference>
<feature type="compositionally biased region" description="Polar residues" evidence="1">
    <location>
        <begin position="48"/>
        <end position="61"/>
    </location>
</feature>
<evidence type="ECO:0000313" key="3">
    <source>
        <dbReference type="Proteomes" id="UP000243459"/>
    </source>
</evidence>
<dbReference type="PANTHER" id="PTHR12112">
    <property type="entry name" value="BNIP - RELATED"/>
    <property type="match status" value="1"/>
</dbReference>
<reference evidence="3" key="1">
    <citation type="journal article" date="2017" name="Nat. Commun.">
        <title>The asparagus genome sheds light on the origin and evolution of a young Y chromosome.</title>
        <authorList>
            <person name="Harkess A."/>
            <person name="Zhou J."/>
            <person name="Xu C."/>
            <person name="Bowers J.E."/>
            <person name="Van der Hulst R."/>
            <person name="Ayyampalayam S."/>
            <person name="Mercati F."/>
            <person name="Riccardi P."/>
            <person name="McKain M.R."/>
            <person name="Kakrana A."/>
            <person name="Tang H."/>
            <person name="Ray J."/>
            <person name="Groenendijk J."/>
            <person name="Arikit S."/>
            <person name="Mathioni S.M."/>
            <person name="Nakano M."/>
            <person name="Shan H."/>
            <person name="Telgmann-Rauber A."/>
            <person name="Kanno A."/>
            <person name="Yue Z."/>
            <person name="Chen H."/>
            <person name="Li W."/>
            <person name="Chen Y."/>
            <person name="Xu X."/>
            <person name="Zhang Y."/>
            <person name="Luo S."/>
            <person name="Chen H."/>
            <person name="Gao J."/>
            <person name="Mao Z."/>
            <person name="Pires J.C."/>
            <person name="Luo M."/>
            <person name="Kudrna D."/>
            <person name="Wing R.A."/>
            <person name="Meyers B.C."/>
            <person name="Yi K."/>
            <person name="Kong H."/>
            <person name="Lavrijsen P."/>
            <person name="Sunseri F."/>
            <person name="Falavigna A."/>
            <person name="Ye Y."/>
            <person name="Leebens-Mack J.H."/>
            <person name="Chen G."/>
        </authorList>
    </citation>
    <scope>NUCLEOTIDE SEQUENCE [LARGE SCALE GENOMIC DNA]</scope>
    <source>
        <strain evidence="3">cv. DH0086</strain>
    </source>
</reference>
<feature type="compositionally biased region" description="Basic and acidic residues" evidence="1">
    <location>
        <begin position="21"/>
        <end position="45"/>
    </location>
</feature>
<dbReference type="AlphaFoldDB" id="A0A5P1F2C0"/>
<proteinExistence type="predicted"/>
<feature type="compositionally biased region" description="Polar residues" evidence="1">
    <location>
        <begin position="497"/>
        <end position="512"/>
    </location>
</feature>
<dbReference type="GO" id="GO:0004309">
    <property type="term" value="F:exopolyphosphatase activity"/>
    <property type="evidence" value="ECO:0007669"/>
    <property type="project" value="TreeGrafter"/>
</dbReference>
<feature type="region of interest" description="Disordered" evidence="1">
    <location>
        <begin position="21"/>
        <end position="204"/>
    </location>
</feature>
<feature type="region of interest" description="Disordered" evidence="1">
    <location>
        <begin position="484"/>
        <end position="547"/>
    </location>
</feature>
<dbReference type="PANTHER" id="PTHR12112:SF39">
    <property type="entry name" value="EG:152A3.5 PROTEIN (FBGN0003116_PN PROTEIN)"/>
    <property type="match status" value="1"/>
</dbReference>
<keyword evidence="3" id="KW-1185">Reference proteome</keyword>
<sequence>MEARPDLAAFMMDDWFYGTTAKKEHREHDLKGEGKKTKEKKKDDESTNGEVSTGRRSTGRLTQDKRMVADSPSRAGSPARFIGSPRFASGGVREPLPGMIDRRDPLSRSARRQRSAESISNEILLKSTSPSAPLCHRVQTPASSAVHAVVLQRPQPLKPRQAATEQAPTRTRYRTPSPPSSPPKSLKAPANPASSSSNKAPTPLEELSRCLAGEGRTAGRFSLAAAERSSSPRHAAQSRPPPALLTTGVRRSIALSPSRTAACLDVKEINRFLNRQRDAVERIATGERTARAQIVLSGSSSSTSTTSSIIAAVCYAWLLENSEKKKESTTVVPVVNMRRGKMWKHKKAAWLFYHLGIDASALLFADEVDLEGLLMAKKLSILVVGQDVLKTNGEVGSQCTVLTDNYCEDAYSLLQAPNLKKLLLAGILLDTENLNSAANLFTNRDAEAVQLLLVGSSPNYRYELFEQLTRDHRSNVFLEAMRSKYGKPSTDDKEGNKVSQESRLSTRKSASISPREAKVPSSTKHRSPPAAAPASAPTAAPVKAQETVTHGKNKNFFAKFFSFGSK</sequence>
<dbReference type="OMA" id="SKMTQEW"/>
<accession>A0A5P1F2C0</accession>
<dbReference type="Proteomes" id="UP000243459">
    <property type="component" value="Chromosome 4"/>
</dbReference>
<evidence type="ECO:0000256" key="1">
    <source>
        <dbReference type="SAM" id="MobiDB-lite"/>
    </source>
</evidence>
<name>A0A5P1F2C0_ASPOF</name>
<feature type="compositionally biased region" description="Low complexity" evidence="1">
    <location>
        <begin position="528"/>
        <end position="541"/>
    </location>
</feature>
<gene>
    <name evidence="2" type="ORF">A4U43_C04F20050</name>
</gene>